<dbReference type="RefSeq" id="WP_377328831.1">
    <property type="nucleotide sequence ID" value="NZ_JBHUMZ010000021.1"/>
</dbReference>
<dbReference type="PANTHER" id="PTHR11014:SF122">
    <property type="entry name" value="AMIDOHYDROLASE AMHX"/>
    <property type="match status" value="1"/>
</dbReference>
<dbReference type="Gene3D" id="3.40.630.10">
    <property type="entry name" value="Zn peptidases"/>
    <property type="match status" value="1"/>
</dbReference>
<feature type="domain" description="Peptidase M20 dimerisation" evidence="1">
    <location>
        <begin position="160"/>
        <end position="257"/>
    </location>
</feature>
<dbReference type="InterPro" id="IPR002933">
    <property type="entry name" value="Peptidase_M20"/>
</dbReference>
<organism evidence="2 3">
    <name type="scientific">Piscibacillus salipiscarius</name>
    <dbReference type="NCBI Taxonomy" id="299480"/>
    <lineage>
        <taxon>Bacteria</taxon>
        <taxon>Bacillati</taxon>
        <taxon>Bacillota</taxon>
        <taxon>Bacilli</taxon>
        <taxon>Bacillales</taxon>
        <taxon>Bacillaceae</taxon>
        <taxon>Piscibacillus</taxon>
    </lineage>
</organism>
<dbReference type="Pfam" id="PF01546">
    <property type="entry name" value="Peptidase_M20"/>
    <property type="match status" value="1"/>
</dbReference>
<accession>A0ABW5QAU2</accession>
<dbReference type="SUPFAM" id="SSF55031">
    <property type="entry name" value="Bacterial exopeptidase dimerisation domain"/>
    <property type="match status" value="1"/>
</dbReference>
<sequence length="364" mass="39691">MISIQDVFNHLHTHAEISWEEYETTNYIKKLLESEGVQQVRTFPDIPGLVAEIGSGKPVVAVRADMDALWQEVDGEFKANHSCGHDAHMTITIGTLLSLKDQPLHGTVRFLFQPAEEKGNGALTFVSQGLVDDVDYLYGMHLRPAEELTCGEFSPVIKHGAARFIFGEINGDDAHGARPHLNSNAINVATELNNHICGIGINPMVPHSIKMTQLMAGGKNANIIPGNAKFSVDLRAQTNEGMEALDLQLRKACNTLANFYDVEINLSIGADVAASVTNDDATEKMSEGIIAAAGKEKLKEPIVTTGGDDFHFYTIKRPHLKATMLGIGCDLKPGLHHPDMTFDFDVIPKSVEVMTQTVLNTLNP</sequence>
<dbReference type="Gene3D" id="3.30.70.360">
    <property type="match status" value="1"/>
</dbReference>
<dbReference type="Proteomes" id="UP001597452">
    <property type="component" value="Unassembled WGS sequence"/>
</dbReference>
<proteinExistence type="predicted"/>
<protein>
    <submittedName>
        <fullName evidence="2">M20 peptidase aminoacylase family protein</fullName>
    </submittedName>
</protein>
<dbReference type="InterPro" id="IPR011650">
    <property type="entry name" value="Peptidase_M20_dimer"/>
</dbReference>
<keyword evidence="3" id="KW-1185">Reference proteome</keyword>
<gene>
    <name evidence="2" type="ORF">ACFSW4_09200</name>
</gene>
<evidence type="ECO:0000313" key="2">
    <source>
        <dbReference type="EMBL" id="MFD2639037.1"/>
    </source>
</evidence>
<evidence type="ECO:0000313" key="3">
    <source>
        <dbReference type="Proteomes" id="UP001597452"/>
    </source>
</evidence>
<dbReference type="CDD" id="cd08018">
    <property type="entry name" value="M20_Acy1_amhX-like"/>
    <property type="match status" value="1"/>
</dbReference>
<dbReference type="NCBIfam" id="TIGR01891">
    <property type="entry name" value="amidohydrolases"/>
    <property type="match status" value="1"/>
</dbReference>
<dbReference type="SUPFAM" id="SSF53187">
    <property type="entry name" value="Zn-dependent exopeptidases"/>
    <property type="match status" value="1"/>
</dbReference>
<dbReference type="PANTHER" id="PTHR11014">
    <property type="entry name" value="PEPTIDASE M20 FAMILY MEMBER"/>
    <property type="match status" value="1"/>
</dbReference>
<dbReference type="EMBL" id="JBHUMZ010000021">
    <property type="protein sequence ID" value="MFD2639037.1"/>
    <property type="molecule type" value="Genomic_DNA"/>
</dbReference>
<dbReference type="InterPro" id="IPR017439">
    <property type="entry name" value="Amidohydrolase"/>
</dbReference>
<dbReference type="Pfam" id="PF07687">
    <property type="entry name" value="M20_dimer"/>
    <property type="match status" value="1"/>
</dbReference>
<dbReference type="InterPro" id="IPR037484">
    <property type="entry name" value="AmhX-like"/>
</dbReference>
<dbReference type="InterPro" id="IPR036264">
    <property type="entry name" value="Bact_exopeptidase_dim_dom"/>
</dbReference>
<name>A0ABW5QAU2_9BACI</name>
<evidence type="ECO:0000259" key="1">
    <source>
        <dbReference type="Pfam" id="PF07687"/>
    </source>
</evidence>
<reference evidence="3" key="1">
    <citation type="journal article" date="2019" name="Int. J. Syst. Evol. Microbiol.">
        <title>The Global Catalogue of Microorganisms (GCM) 10K type strain sequencing project: providing services to taxonomists for standard genome sequencing and annotation.</title>
        <authorList>
            <consortium name="The Broad Institute Genomics Platform"/>
            <consortium name="The Broad Institute Genome Sequencing Center for Infectious Disease"/>
            <person name="Wu L."/>
            <person name="Ma J."/>
        </authorList>
    </citation>
    <scope>NUCLEOTIDE SEQUENCE [LARGE SCALE GENOMIC DNA]</scope>
    <source>
        <strain evidence="3">TISTR 1571</strain>
    </source>
</reference>
<dbReference type="PIRSF" id="PIRSF005962">
    <property type="entry name" value="Pept_M20D_amidohydro"/>
    <property type="match status" value="1"/>
</dbReference>
<comment type="caution">
    <text evidence="2">The sequence shown here is derived from an EMBL/GenBank/DDBJ whole genome shotgun (WGS) entry which is preliminary data.</text>
</comment>